<evidence type="ECO:0000256" key="2">
    <source>
        <dbReference type="SAM" id="Phobius"/>
    </source>
</evidence>
<evidence type="ECO:0000256" key="1">
    <source>
        <dbReference type="SAM" id="MobiDB-lite"/>
    </source>
</evidence>
<proteinExistence type="predicted"/>
<feature type="region of interest" description="Disordered" evidence="1">
    <location>
        <begin position="382"/>
        <end position="436"/>
    </location>
</feature>
<dbReference type="InterPro" id="IPR057059">
    <property type="entry name" value="LTI65/LTI78_PGEED"/>
</dbReference>
<organism evidence="5 6">
    <name type="scientific">Ilex paraguariensis</name>
    <name type="common">yerba mate</name>
    <dbReference type="NCBI Taxonomy" id="185542"/>
    <lineage>
        <taxon>Eukaryota</taxon>
        <taxon>Viridiplantae</taxon>
        <taxon>Streptophyta</taxon>
        <taxon>Embryophyta</taxon>
        <taxon>Tracheophyta</taxon>
        <taxon>Spermatophyta</taxon>
        <taxon>Magnoliopsida</taxon>
        <taxon>eudicotyledons</taxon>
        <taxon>Gunneridae</taxon>
        <taxon>Pentapetalae</taxon>
        <taxon>asterids</taxon>
        <taxon>campanulids</taxon>
        <taxon>Aquifoliales</taxon>
        <taxon>Aquifoliaceae</taxon>
        <taxon>Ilex</taxon>
    </lineage>
</organism>
<dbReference type="AlphaFoldDB" id="A0ABC8RB46"/>
<dbReference type="InterPro" id="IPR037491">
    <property type="entry name" value="LTI78/LTI65"/>
</dbReference>
<dbReference type="PANTHER" id="PTHR33836:SF7">
    <property type="entry name" value="LOW-TEMPERATURE-INDUCED PROTEIN"/>
    <property type="match status" value="1"/>
</dbReference>
<accession>A0ABC8RB46</accession>
<feature type="domain" description="LTI65/LTI78 PGEED repeat" evidence="3">
    <location>
        <begin position="327"/>
        <end position="356"/>
    </location>
</feature>
<keyword evidence="2" id="KW-1133">Transmembrane helix</keyword>
<dbReference type="PANTHER" id="PTHR33836">
    <property type="entry name" value="LOW-TEMPERATURE-INDUCED 65 KDA PROTEIN-RELATED"/>
    <property type="match status" value="1"/>
</dbReference>
<evidence type="ECO:0000313" key="6">
    <source>
        <dbReference type="Proteomes" id="UP001642360"/>
    </source>
</evidence>
<dbReference type="Proteomes" id="UP001642360">
    <property type="component" value="Unassembled WGS sequence"/>
</dbReference>
<evidence type="ECO:0000259" key="3">
    <source>
        <dbReference type="Pfam" id="PF23399"/>
    </source>
</evidence>
<keyword evidence="2" id="KW-0472">Membrane</keyword>
<keyword evidence="6" id="KW-1185">Reference proteome</keyword>
<feature type="compositionally biased region" description="Low complexity" evidence="1">
    <location>
        <begin position="410"/>
        <end position="436"/>
    </location>
</feature>
<feature type="compositionally biased region" description="Polar residues" evidence="1">
    <location>
        <begin position="386"/>
        <end position="404"/>
    </location>
</feature>
<feature type="region of interest" description="Disordered" evidence="1">
    <location>
        <begin position="85"/>
        <end position="138"/>
    </location>
</feature>
<reference evidence="5 6" key="1">
    <citation type="submission" date="2024-02" db="EMBL/GenBank/DDBJ databases">
        <authorList>
            <person name="Vignale AGUSTIN F."/>
            <person name="Sosa J E."/>
            <person name="Modenutti C."/>
        </authorList>
    </citation>
    <scope>NUCLEOTIDE SEQUENCE [LARGE SCALE GENOMIC DNA]</scope>
</reference>
<dbReference type="EMBL" id="CAUOFW020001140">
    <property type="protein sequence ID" value="CAK9141506.1"/>
    <property type="molecule type" value="Genomic_DNA"/>
</dbReference>
<dbReference type="Pfam" id="PF23403">
    <property type="entry name" value="LTI65_LTI78_N"/>
    <property type="match status" value="1"/>
</dbReference>
<keyword evidence="2" id="KW-0812">Transmembrane</keyword>
<feature type="transmembrane region" description="Helical" evidence="2">
    <location>
        <begin position="7"/>
        <end position="23"/>
    </location>
</feature>
<feature type="region of interest" description="Disordered" evidence="1">
    <location>
        <begin position="152"/>
        <end position="181"/>
    </location>
</feature>
<feature type="compositionally biased region" description="Basic and acidic residues" evidence="1">
    <location>
        <begin position="123"/>
        <end position="132"/>
    </location>
</feature>
<feature type="compositionally biased region" description="Low complexity" evidence="1">
    <location>
        <begin position="88"/>
        <end position="101"/>
    </location>
</feature>
<dbReference type="InterPro" id="IPR056605">
    <property type="entry name" value="LTI65_LTI78_N"/>
</dbReference>
<feature type="domain" description="LTI65/LTI78 N-terminal" evidence="4">
    <location>
        <begin position="133"/>
        <end position="196"/>
    </location>
</feature>
<protein>
    <submittedName>
        <fullName evidence="5">Uncharacterized protein</fullName>
    </submittedName>
</protein>
<name>A0ABC8RB46_9AQUA</name>
<dbReference type="Pfam" id="PF23399">
    <property type="entry name" value="LTI65_PGEED"/>
    <property type="match status" value="1"/>
</dbReference>
<evidence type="ECO:0000313" key="5">
    <source>
        <dbReference type="EMBL" id="CAK9141506.1"/>
    </source>
</evidence>
<comment type="caution">
    <text evidence="5">The sequence shown here is derived from an EMBL/GenBank/DDBJ whole genome shotgun (WGS) entry which is preliminary data.</text>
</comment>
<evidence type="ECO:0000259" key="4">
    <source>
        <dbReference type="Pfam" id="PF23403"/>
    </source>
</evidence>
<sequence length="455" mass="48857">MQPLGIFCYLVVCITFHVPGIAIELFAEIRIGIAPIICSVSAILILCAKLEAAKLGARVDDLSLKAGFCLNVAVKTAMSQLDGVPRFPETSKTPRTPTSPTFEQLLKGNASSWPSGASPRLGRIHDPEEDHSPHRKSVLAKVKEKAKKLRNTLSGKKNHGNALHDNNTTPSWGVSLDGGEEDEDPEFFGAPMYESELAPENYKETARQHPRADPVVSEKHVLASSVKHGVEEEKEKLPSANKTLTETVPEKLAPAYIGVSEKLAPAYAAVSDATQTIASTIAGLTIVTPTPVETGDTTGPTASVIEKLGSNSETRDQYCNSPPKWEKSVSVKEYLMHKLEPGEDERALSQVISEAISPRKTPCEVGVVEKVREAVSSFLRPEAPSHLTSKNTNSSSDISVSTNAKPLPHSSVFTTTTSSSPQIPASTSSSSLTHLPLSTNAHEGELTFHFTVNSL</sequence>
<gene>
    <name evidence="5" type="ORF">ILEXP_LOCUS9092</name>
</gene>